<comment type="similarity">
    <text evidence="2 8">Belongs to the AlaDH/PNT family.</text>
</comment>
<organism evidence="12 13">
    <name type="scientific">Phyllobacterium sophorae</name>
    <dbReference type="NCBI Taxonomy" id="1520277"/>
    <lineage>
        <taxon>Bacteria</taxon>
        <taxon>Pseudomonadati</taxon>
        <taxon>Pseudomonadota</taxon>
        <taxon>Alphaproteobacteria</taxon>
        <taxon>Hyphomicrobiales</taxon>
        <taxon>Phyllobacteriaceae</taxon>
        <taxon>Phyllobacterium</taxon>
    </lineage>
</organism>
<reference evidence="13" key="1">
    <citation type="submission" date="2017-11" db="EMBL/GenBank/DDBJ databases">
        <authorList>
            <person name="Kuznetsova I."/>
            <person name="Sazanova A."/>
            <person name="Chirak E."/>
            <person name="Safronova V."/>
            <person name="Willems A."/>
        </authorList>
    </citation>
    <scope>NUCLEOTIDE SEQUENCE [LARGE SCALE GENOMIC DNA]</scope>
    <source>
        <strain evidence="13">CCBAU 03422</strain>
    </source>
</reference>
<dbReference type="SUPFAM" id="SSF52283">
    <property type="entry name" value="Formate/glycerate dehydrogenase catalytic domain-like"/>
    <property type="match status" value="1"/>
</dbReference>
<evidence type="ECO:0000256" key="6">
    <source>
        <dbReference type="ARBA" id="ARBA00023027"/>
    </source>
</evidence>
<dbReference type="GO" id="GO:0008750">
    <property type="term" value="F:proton-translocating NAD(P)+ transhydrogenase activity"/>
    <property type="evidence" value="ECO:0007669"/>
    <property type="project" value="UniProtKB-EC"/>
</dbReference>
<gene>
    <name evidence="12" type="ORF">CU103_12515</name>
</gene>
<comment type="caution">
    <text evidence="12">The sequence shown here is derived from an EMBL/GenBank/DDBJ whole genome shotgun (WGS) entry which is preliminary data.</text>
</comment>
<dbReference type="InterPro" id="IPR007886">
    <property type="entry name" value="AlaDH/PNT_N"/>
</dbReference>
<dbReference type="NCBIfam" id="NF006942">
    <property type="entry name" value="PRK09424.1"/>
    <property type="match status" value="1"/>
</dbReference>
<keyword evidence="6 8" id="KW-0520">NAD</keyword>
<comment type="catalytic activity">
    <reaction evidence="7 8">
        <text>NAD(+) + NADPH + H(+)(in) = NADH + NADP(+) + H(+)(out)</text>
        <dbReference type="Rhea" id="RHEA:47992"/>
        <dbReference type="ChEBI" id="CHEBI:15378"/>
        <dbReference type="ChEBI" id="CHEBI:57540"/>
        <dbReference type="ChEBI" id="CHEBI:57783"/>
        <dbReference type="ChEBI" id="CHEBI:57945"/>
        <dbReference type="ChEBI" id="CHEBI:58349"/>
        <dbReference type="EC" id="7.1.1.1"/>
    </reaction>
</comment>
<dbReference type="SMART" id="SM01002">
    <property type="entry name" value="AlaDh_PNT_C"/>
    <property type="match status" value="1"/>
</dbReference>
<dbReference type="InterPro" id="IPR026255">
    <property type="entry name" value="NADP_transhyd_a"/>
</dbReference>
<keyword evidence="13" id="KW-1185">Reference proteome</keyword>
<evidence type="ECO:0000259" key="11">
    <source>
        <dbReference type="SMART" id="SM01003"/>
    </source>
</evidence>
<dbReference type="GO" id="GO:0006740">
    <property type="term" value="P:NADPH regeneration"/>
    <property type="evidence" value="ECO:0007669"/>
    <property type="project" value="TreeGrafter"/>
</dbReference>
<feature type="domain" description="Alanine dehydrogenase/pyridine nucleotide transhydrogenase N-terminal" evidence="11">
    <location>
        <begin position="6"/>
        <end position="139"/>
    </location>
</feature>
<accession>A0A2P7BE94</accession>
<proteinExistence type="inferred from homology"/>
<evidence type="ECO:0000256" key="9">
    <source>
        <dbReference type="SAM" id="MobiDB-lite"/>
    </source>
</evidence>
<dbReference type="InterPro" id="IPR007698">
    <property type="entry name" value="AlaDH/PNT_NAD(H)-bd"/>
</dbReference>
<evidence type="ECO:0000256" key="1">
    <source>
        <dbReference type="ARBA" id="ARBA00003943"/>
    </source>
</evidence>
<evidence type="ECO:0000256" key="8">
    <source>
        <dbReference type="PIRNR" id="PIRNR000203"/>
    </source>
</evidence>
<keyword evidence="3 8" id="KW-0547">Nucleotide-binding</keyword>
<feature type="compositionally biased region" description="Low complexity" evidence="9">
    <location>
        <begin position="412"/>
        <end position="432"/>
    </location>
</feature>
<dbReference type="CDD" id="cd05304">
    <property type="entry name" value="Rubrum_tdh"/>
    <property type="match status" value="1"/>
</dbReference>
<feature type="region of interest" description="Disordered" evidence="9">
    <location>
        <begin position="389"/>
        <end position="441"/>
    </location>
</feature>
<evidence type="ECO:0000256" key="3">
    <source>
        <dbReference type="ARBA" id="ARBA00022741"/>
    </source>
</evidence>
<dbReference type="OrthoDB" id="9804592at2"/>
<evidence type="ECO:0000256" key="7">
    <source>
        <dbReference type="ARBA" id="ARBA00048202"/>
    </source>
</evidence>
<dbReference type="RefSeq" id="WP_106664293.1">
    <property type="nucleotide sequence ID" value="NZ_PGGM01000004.1"/>
</dbReference>
<evidence type="ECO:0000256" key="4">
    <source>
        <dbReference type="ARBA" id="ARBA00022857"/>
    </source>
</evidence>
<dbReference type="EC" id="7.1.1.1" evidence="8"/>
<dbReference type="GO" id="GO:0005886">
    <property type="term" value="C:plasma membrane"/>
    <property type="evidence" value="ECO:0007669"/>
    <property type="project" value="TreeGrafter"/>
</dbReference>
<dbReference type="FunFam" id="3.40.50.720:FF:000188">
    <property type="entry name" value="NAD(P) transhydrogenase alpha subunit 1"/>
    <property type="match status" value="1"/>
</dbReference>
<dbReference type="Pfam" id="PF01262">
    <property type="entry name" value="AlaDh_PNT_C"/>
    <property type="match status" value="1"/>
</dbReference>
<sequence length="441" mass="45645">MAQTLFIPKEIDANEPRVGGSAETVKKLIGLGFTVIVETGAGTASRIPDREFEAAGATIGKAANVKDADVVLKVRRPSSAELTSYKRGAIIIAMLDPYGNDAAVKELADAGVTAFTMEFMPRITRAQVMDVLSSQANLAGYQAVVDAAAEYDRALPMMMTAAGTVPAAKVFIMGVGVAGLQAIATARRLGAVVTATDVRPAVKEQVASLGAKFLAVEDEEFKAAETAGGYAKEMSKEYQAKQAALVNDHIAKQDIVITTALIPGRPAPRLVTREMVARMRPGSVLIDLAVERGGNVEGAVAGKVVEVDGVKIVGHLNVPGRIAATASQLYAKNLVAFFETLVDKDSKSVKINFDDELVKATVLTHGGKVVHPNFASTASAAAPALAAKTATKKAAPAKAPAAKDAPVKAEASKAAPKKSPTPKPAKAAAPKAASKKTEGDA</sequence>
<name>A0A2P7BE94_9HYPH</name>
<keyword evidence="5 8" id="KW-1278">Translocase</keyword>
<evidence type="ECO:0000313" key="12">
    <source>
        <dbReference type="EMBL" id="PSH64749.1"/>
    </source>
</evidence>
<evidence type="ECO:0000313" key="13">
    <source>
        <dbReference type="Proteomes" id="UP000241764"/>
    </source>
</evidence>
<protein>
    <recommendedName>
        <fullName evidence="8">NAD(P) transhydrogenase subunit alpha</fullName>
        <ecNumber evidence="8">7.1.1.1</ecNumber>
    </recommendedName>
</protein>
<dbReference type="Proteomes" id="UP000241764">
    <property type="component" value="Unassembled WGS sequence"/>
</dbReference>
<dbReference type="GO" id="GO:0016491">
    <property type="term" value="F:oxidoreductase activity"/>
    <property type="evidence" value="ECO:0007669"/>
    <property type="project" value="InterPro"/>
</dbReference>
<dbReference type="EMBL" id="PGGM01000004">
    <property type="protein sequence ID" value="PSH64749.1"/>
    <property type="molecule type" value="Genomic_DNA"/>
</dbReference>
<dbReference type="AlphaFoldDB" id="A0A2P7BE94"/>
<evidence type="ECO:0000256" key="5">
    <source>
        <dbReference type="ARBA" id="ARBA00022967"/>
    </source>
</evidence>
<dbReference type="SUPFAM" id="SSF51735">
    <property type="entry name" value="NAD(P)-binding Rossmann-fold domains"/>
    <property type="match status" value="1"/>
</dbReference>
<dbReference type="PANTHER" id="PTHR10160:SF19">
    <property type="entry name" value="PROTON-TRANSLOCATING NAD(P)(+) TRANSHYDROGENASE"/>
    <property type="match status" value="1"/>
</dbReference>
<dbReference type="InterPro" id="IPR008143">
    <property type="entry name" value="Ala_DH/PNT_CS2"/>
</dbReference>
<dbReference type="Pfam" id="PF05222">
    <property type="entry name" value="AlaDh_PNT_N"/>
    <property type="match status" value="1"/>
</dbReference>
<dbReference type="Gene3D" id="3.40.50.720">
    <property type="entry name" value="NAD(P)-binding Rossmann-like Domain"/>
    <property type="match status" value="2"/>
</dbReference>
<dbReference type="PIRSF" id="PIRSF000203">
    <property type="entry name" value="NADP_transhydrogenase_alpha"/>
    <property type="match status" value="1"/>
</dbReference>
<comment type="function">
    <text evidence="1 8">The transhydrogenation between NADH and NADP is coupled to respiration and ATP hydrolysis and functions as a proton pump across the membrane.</text>
</comment>
<dbReference type="GO" id="GO:0050661">
    <property type="term" value="F:NADP binding"/>
    <property type="evidence" value="ECO:0007669"/>
    <property type="project" value="TreeGrafter"/>
</dbReference>
<feature type="compositionally biased region" description="Low complexity" evidence="9">
    <location>
        <begin position="389"/>
        <end position="404"/>
    </location>
</feature>
<evidence type="ECO:0000256" key="2">
    <source>
        <dbReference type="ARBA" id="ARBA00005689"/>
    </source>
</evidence>
<keyword evidence="4 8" id="KW-0521">NADP</keyword>
<dbReference type="PROSITE" id="PS00837">
    <property type="entry name" value="ALADH_PNT_2"/>
    <property type="match status" value="1"/>
</dbReference>
<feature type="domain" description="Alanine dehydrogenase/pyridine nucleotide transhydrogenase NAD(H)-binding" evidence="10">
    <location>
        <begin position="148"/>
        <end position="314"/>
    </location>
</feature>
<dbReference type="InterPro" id="IPR036291">
    <property type="entry name" value="NAD(P)-bd_dom_sf"/>
</dbReference>
<evidence type="ECO:0000259" key="10">
    <source>
        <dbReference type="SMART" id="SM01002"/>
    </source>
</evidence>
<dbReference type="PANTHER" id="PTHR10160">
    <property type="entry name" value="NAD(P) TRANSHYDROGENASE"/>
    <property type="match status" value="1"/>
</dbReference>
<dbReference type="SMART" id="SM01003">
    <property type="entry name" value="AlaDh_PNT_N"/>
    <property type="match status" value="1"/>
</dbReference>